<dbReference type="SUPFAM" id="SSF56784">
    <property type="entry name" value="HAD-like"/>
    <property type="match status" value="1"/>
</dbReference>
<comment type="similarity">
    <text evidence="2 15">Belongs to the cation transport ATPase (P-type) (TC 3.A.3) family. Type IB subfamily.</text>
</comment>
<evidence type="ECO:0000256" key="8">
    <source>
        <dbReference type="ARBA" id="ARBA00022796"/>
    </source>
</evidence>
<dbReference type="Pfam" id="PF00702">
    <property type="entry name" value="Hydrolase"/>
    <property type="match status" value="1"/>
</dbReference>
<dbReference type="InterPro" id="IPR036412">
    <property type="entry name" value="HAD-like_sf"/>
</dbReference>
<evidence type="ECO:0000256" key="4">
    <source>
        <dbReference type="ARBA" id="ARBA00022475"/>
    </source>
</evidence>
<evidence type="ECO:0000256" key="11">
    <source>
        <dbReference type="ARBA" id="ARBA00022989"/>
    </source>
</evidence>
<dbReference type="PRINTS" id="PR00943">
    <property type="entry name" value="CUATPASE"/>
</dbReference>
<dbReference type="InterPro" id="IPR023298">
    <property type="entry name" value="ATPase_P-typ_TM_dom_sf"/>
</dbReference>
<dbReference type="PROSITE" id="PS00154">
    <property type="entry name" value="ATPASE_E1_E2"/>
    <property type="match status" value="1"/>
</dbReference>
<dbReference type="InterPro" id="IPR008250">
    <property type="entry name" value="ATPase_P-typ_transduc_dom_A_sf"/>
</dbReference>
<dbReference type="CDD" id="cd02094">
    <property type="entry name" value="P-type_ATPase_Cu-like"/>
    <property type="match status" value="1"/>
</dbReference>
<evidence type="ECO:0000256" key="10">
    <source>
        <dbReference type="ARBA" id="ARBA00022967"/>
    </source>
</evidence>
<dbReference type="SFLD" id="SFLDF00027">
    <property type="entry name" value="p-type_atpase"/>
    <property type="match status" value="1"/>
</dbReference>
<dbReference type="EC" id="7.2.2.8" evidence="3"/>
<dbReference type="SFLD" id="SFLDG00002">
    <property type="entry name" value="C1.7:_P-type_atpase_like"/>
    <property type="match status" value="1"/>
</dbReference>
<feature type="transmembrane region" description="Helical" evidence="15">
    <location>
        <begin position="611"/>
        <end position="631"/>
    </location>
</feature>
<evidence type="ECO:0000256" key="1">
    <source>
        <dbReference type="ARBA" id="ARBA00004651"/>
    </source>
</evidence>
<dbReference type="SUPFAM" id="SSF81653">
    <property type="entry name" value="Calcium ATPase, transduction domain A"/>
    <property type="match status" value="1"/>
</dbReference>
<dbReference type="PANTHER" id="PTHR43520:SF8">
    <property type="entry name" value="P-TYPE CU(+) TRANSPORTER"/>
    <property type="match status" value="1"/>
</dbReference>
<dbReference type="InterPro" id="IPR059000">
    <property type="entry name" value="ATPase_P-type_domA"/>
</dbReference>
<evidence type="ECO:0000256" key="5">
    <source>
        <dbReference type="ARBA" id="ARBA00022692"/>
    </source>
</evidence>
<keyword evidence="12" id="KW-0186">Copper</keyword>
<evidence type="ECO:0000256" key="6">
    <source>
        <dbReference type="ARBA" id="ARBA00022723"/>
    </source>
</evidence>
<dbReference type="InterPro" id="IPR023214">
    <property type="entry name" value="HAD_sf"/>
</dbReference>
<evidence type="ECO:0000256" key="3">
    <source>
        <dbReference type="ARBA" id="ARBA00012517"/>
    </source>
</evidence>
<dbReference type="GO" id="GO:0055070">
    <property type="term" value="P:copper ion homeostasis"/>
    <property type="evidence" value="ECO:0007669"/>
    <property type="project" value="TreeGrafter"/>
</dbReference>
<keyword evidence="13 15" id="KW-0472">Membrane</keyword>
<evidence type="ECO:0000256" key="9">
    <source>
        <dbReference type="ARBA" id="ARBA00022840"/>
    </source>
</evidence>
<dbReference type="SUPFAM" id="SSF81665">
    <property type="entry name" value="Calcium ATPase, transmembrane domain M"/>
    <property type="match status" value="1"/>
</dbReference>
<accession>G0UH57</accession>
<protein>
    <recommendedName>
        <fullName evidence="3">P-type Cu(+) transporter</fullName>
        <ecNumber evidence="3">7.2.2.8</ecNumber>
    </recommendedName>
</protein>
<evidence type="ECO:0000256" key="7">
    <source>
        <dbReference type="ARBA" id="ARBA00022741"/>
    </source>
</evidence>
<reference evidence="17" key="2">
    <citation type="submission" date="2011-07" db="EMBL/GenBank/DDBJ databases">
        <authorList>
            <person name="Franz C."/>
        </authorList>
    </citation>
    <scope>NUCLEOTIDE SEQUENCE</scope>
    <source>
        <strain evidence="17">Fsh4-2</strain>
    </source>
</reference>
<keyword evidence="7 15" id="KW-0547">Nucleotide-binding</keyword>
<dbReference type="EMBL" id="HE575159">
    <property type="protein sequence ID" value="CCC57102.1"/>
    <property type="molecule type" value="Genomic_DNA"/>
</dbReference>
<dbReference type="PANTHER" id="PTHR43520">
    <property type="entry name" value="ATP7, ISOFORM B"/>
    <property type="match status" value="1"/>
</dbReference>
<dbReference type="InterPro" id="IPR018303">
    <property type="entry name" value="ATPase_P-typ_P_site"/>
</dbReference>
<evidence type="ECO:0000256" key="14">
    <source>
        <dbReference type="ARBA" id="ARBA00049289"/>
    </source>
</evidence>
<dbReference type="SFLD" id="SFLDS00003">
    <property type="entry name" value="Haloacid_Dehalogenase"/>
    <property type="match status" value="1"/>
</dbReference>
<comment type="subcellular location">
    <subcellularLocation>
        <location evidence="1">Cell membrane</location>
        <topology evidence="1">Multi-pass membrane protein</topology>
    </subcellularLocation>
</comment>
<evidence type="ECO:0000259" key="16">
    <source>
        <dbReference type="Pfam" id="PF00122"/>
    </source>
</evidence>
<feature type="transmembrane region" description="Helical" evidence="15">
    <location>
        <begin position="70"/>
        <end position="88"/>
    </location>
</feature>
<dbReference type="Pfam" id="PF00122">
    <property type="entry name" value="E1-E2_ATPase"/>
    <property type="match status" value="1"/>
</dbReference>
<dbReference type="NCBIfam" id="TIGR01494">
    <property type="entry name" value="ATPase_P-type"/>
    <property type="match status" value="1"/>
</dbReference>
<evidence type="ECO:0000256" key="15">
    <source>
        <dbReference type="RuleBase" id="RU362081"/>
    </source>
</evidence>
<keyword evidence="11 15" id="KW-1133">Transmembrane helix</keyword>
<organism evidence="17">
    <name type="scientific">Weissella thailandensis fsh4-2</name>
    <dbReference type="NCBI Taxonomy" id="1056112"/>
    <lineage>
        <taxon>Bacteria</taxon>
        <taxon>Bacillati</taxon>
        <taxon>Bacillota</taxon>
        <taxon>Bacilli</taxon>
        <taxon>Lactobacillales</taxon>
        <taxon>Lactobacillaceae</taxon>
        <taxon>Weissella</taxon>
    </lineage>
</organism>
<dbReference type="GO" id="GO:0005524">
    <property type="term" value="F:ATP binding"/>
    <property type="evidence" value="ECO:0007669"/>
    <property type="project" value="UniProtKB-UniRule"/>
</dbReference>
<evidence type="ECO:0000256" key="13">
    <source>
        <dbReference type="ARBA" id="ARBA00023136"/>
    </source>
</evidence>
<feature type="transmembrane region" description="Helical" evidence="15">
    <location>
        <begin position="276"/>
        <end position="301"/>
    </location>
</feature>
<dbReference type="PROSITE" id="PS01229">
    <property type="entry name" value="COF_2"/>
    <property type="match status" value="1"/>
</dbReference>
<dbReference type="PRINTS" id="PR00119">
    <property type="entry name" value="CATATPASE"/>
</dbReference>
<evidence type="ECO:0000256" key="2">
    <source>
        <dbReference type="ARBA" id="ARBA00006024"/>
    </source>
</evidence>
<dbReference type="GO" id="GO:0005886">
    <property type="term" value="C:plasma membrane"/>
    <property type="evidence" value="ECO:0007669"/>
    <property type="project" value="UniProtKB-SubCell"/>
</dbReference>
<comment type="catalytic activity">
    <reaction evidence="14">
        <text>Cu(+)(in) + ATP + H2O = Cu(+)(out) + ADP + phosphate + H(+)</text>
        <dbReference type="Rhea" id="RHEA:25792"/>
        <dbReference type="ChEBI" id="CHEBI:15377"/>
        <dbReference type="ChEBI" id="CHEBI:15378"/>
        <dbReference type="ChEBI" id="CHEBI:30616"/>
        <dbReference type="ChEBI" id="CHEBI:43474"/>
        <dbReference type="ChEBI" id="CHEBI:49552"/>
        <dbReference type="ChEBI" id="CHEBI:456216"/>
        <dbReference type="EC" id="7.2.2.8"/>
    </reaction>
</comment>
<dbReference type="FunFam" id="2.70.150.10:FF:000020">
    <property type="entry name" value="Copper-exporting P-type ATPase A"/>
    <property type="match status" value="1"/>
</dbReference>
<keyword evidence="8" id="KW-0813">Transport</keyword>
<dbReference type="InterPro" id="IPR044492">
    <property type="entry name" value="P_typ_ATPase_HD_dom"/>
</dbReference>
<evidence type="ECO:0000256" key="12">
    <source>
        <dbReference type="ARBA" id="ARBA00023008"/>
    </source>
</evidence>
<dbReference type="GO" id="GO:0016887">
    <property type="term" value="F:ATP hydrolysis activity"/>
    <property type="evidence" value="ECO:0007669"/>
    <property type="project" value="InterPro"/>
</dbReference>
<dbReference type="Gene3D" id="3.40.50.1000">
    <property type="entry name" value="HAD superfamily/HAD-like"/>
    <property type="match status" value="1"/>
</dbReference>
<proteinExistence type="inferred from homology"/>
<dbReference type="Gene3D" id="2.70.150.10">
    <property type="entry name" value="Calcium-transporting ATPase, cytoplasmic transduction domain A"/>
    <property type="match status" value="1"/>
</dbReference>
<feature type="transmembrane region" description="Helical" evidence="15">
    <location>
        <begin position="7"/>
        <end position="26"/>
    </location>
</feature>
<feature type="transmembrane region" description="Helical" evidence="15">
    <location>
        <begin position="94"/>
        <end position="111"/>
    </location>
</feature>
<dbReference type="GO" id="GO:0005507">
    <property type="term" value="F:copper ion binding"/>
    <property type="evidence" value="ECO:0007669"/>
    <property type="project" value="TreeGrafter"/>
</dbReference>
<keyword evidence="9 15" id="KW-0067">ATP-binding</keyword>
<keyword evidence="8" id="KW-0187">Copper transport</keyword>
<feature type="transmembrane region" description="Helical" evidence="15">
    <location>
        <begin position="582"/>
        <end position="605"/>
    </location>
</feature>
<feature type="transmembrane region" description="Helical" evidence="15">
    <location>
        <begin position="248"/>
        <end position="270"/>
    </location>
</feature>
<keyword evidence="8" id="KW-0406">Ion transport</keyword>
<dbReference type="InterPro" id="IPR023299">
    <property type="entry name" value="ATPase_P-typ_cyto_dom_N"/>
</dbReference>
<dbReference type="GO" id="GO:0043682">
    <property type="term" value="F:P-type divalent copper transporter activity"/>
    <property type="evidence" value="ECO:0007669"/>
    <property type="project" value="TreeGrafter"/>
</dbReference>
<reference evidence="17" key="1">
    <citation type="journal article" date="2011" name="J. Bacteriol.">
        <title>Genome Sequence of Weissella thailandensis fsh4-2.</title>
        <authorList>
            <person name="Benomar N."/>
            <person name="Abriouel H."/>
            <person name="Lee H."/>
            <person name="Cho G.S."/>
            <person name="Huch M."/>
            <person name="Pulido R.P."/>
            <person name="Holzapfel W.H."/>
            <person name="Galvez A."/>
            <person name="Franz C.M."/>
        </authorList>
    </citation>
    <scope>NUCLEOTIDE SEQUENCE</scope>
    <source>
        <strain evidence="17">Fsh4-2</strain>
    </source>
</reference>
<evidence type="ECO:0000313" key="17">
    <source>
        <dbReference type="EMBL" id="CCC57102.1"/>
    </source>
</evidence>
<dbReference type="NCBIfam" id="TIGR01511">
    <property type="entry name" value="ATPase-IB1_Cu"/>
    <property type="match status" value="1"/>
</dbReference>
<dbReference type="NCBIfam" id="TIGR01525">
    <property type="entry name" value="ATPase-IB_hvy"/>
    <property type="match status" value="1"/>
</dbReference>
<keyword evidence="10" id="KW-1278">Translocase</keyword>
<feature type="domain" description="P-type ATPase A" evidence="16">
    <location>
        <begin position="129"/>
        <end position="229"/>
    </location>
</feature>
<keyword evidence="5 15" id="KW-0812">Transmembrane</keyword>
<dbReference type="InterPro" id="IPR027256">
    <property type="entry name" value="P-typ_ATPase_IB"/>
</dbReference>
<keyword evidence="6 15" id="KW-0479">Metal-binding</keyword>
<dbReference type="Gene3D" id="3.40.1110.10">
    <property type="entry name" value="Calcium-transporting ATPase, cytoplasmic domain N"/>
    <property type="match status" value="1"/>
</dbReference>
<dbReference type="InterPro" id="IPR001757">
    <property type="entry name" value="P_typ_ATPase"/>
</dbReference>
<sequence>MKITTRFWISLILSLPMLIAMIVMPFTDWMLPGGEVTMLVLTTVIMLISARPFLSSAWSSFQKHHSNMDTLIAVGTGTAYVYSIYAMFTGKAVFFESAAFVITFVLLGQVLEERMRDNASSAIEKLMDLQAKDAEVKRDGKFVRLSLDKVVADDLIRVRPGEKIAVDGKIVEGTSTVDESMVTGESMPVTRQVGDDVIGSTINMTGTFVFRAEKVGDQTMLAQIVTLVKKAQSSHAPIQKLTDRVSDVFVPVVLMIAILTFLIWYVFIGHDVANSLIFAVSVVVIACPCALGLATPTALMVGTGRGAKMGILIKDGEVLEKVNAVDTVVFDKTGTITVGKPKVTDIIRDKKQVLTLAAQLEASSEHPLALAINEEAQAQKIDVPTVSDFQALSGKGVQASVDGQRAFVGNSRLLEDATIDDQLQQQMVQLQKEAKTVVLVGQQQQVIGLIAIQDTPKETSEKAITALKSRGLKTVMLTGDNQQVAQAIADEVGIDDVIADVLPAEKADEIKKLQENYSVAFVGDGINDAPALTTADVGIAMGAGTDVAIDAGGIVLVKNDLRDVDTALALSQKTFSRIKLNLFWAFVYNVLGIPVAAGVFYGFGFILSPEIAGVAMALSSLSVVISSVLLGQSKLTTS</sequence>
<name>G0UH57_9LACO</name>
<dbReference type="GO" id="GO:0140581">
    <property type="term" value="F:P-type monovalent copper transporter activity"/>
    <property type="evidence" value="ECO:0007669"/>
    <property type="project" value="UniProtKB-EC"/>
</dbReference>
<feature type="transmembrane region" description="Helical" evidence="15">
    <location>
        <begin position="38"/>
        <end position="58"/>
    </location>
</feature>
<dbReference type="AlphaFoldDB" id="G0UH57"/>
<gene>
    <name evidence="17" type="ORF">WT2_01107</name>
</gene>
<keyword evidence="4 15" id="KW-1003">Cell membrane</keyword>